<evidence type="ECO:0000256" key="1">
    <source>
        <dbReference type="SAM" id="MobiDB-lite"/>
    </source>
</evidence>
<feature type="compositionally biased region" description="Low complexity" evidence="1">
    <location>
        <begin position="77"/>
        <end position="89"/>
    </location>
</feature>
<protein>
    <submittedName>
        <fullName evidence="2">Uncharacterized protein</fullName>
    </submittedName>
</protein>
<dbReference type="AlphaFoldDB" id="A0A0G2F0V4"/>
<comment type="caution">
    <text evidence="2">The sequence shown here is derived from an EMBL/GenBank/DDBJ whole genome shotgun (WGS) entry which is preliminary data.</text>
</comment>
<reference evidence="2 3" key="1">
    <citation type="submission" date="2015-05" db="EMBL/GenBank/DDBJ databases">
        <title>Distinctive expansion of gene families associated with plant cell wall degradation and secondary metabolism in the genomes of grapevine trunk pathogens.</title>
        <authorList>
            <person name="Lawrence D.P."/>
            <person name="Travadon R."/>
            <person name="Rolshausen P.E."/>
            <person name="Baumgartner K."/>
        </authorList>
    </citation>
    <scope>NUCLEOTIDE SEQUENCE [LARGE SCALE GENOMIC DNA]</scope>
    <source>
        <strain evidence="2">UCRPC4</strain>
    </source>
</reference>
<gene>
    <name evidence="2" type="ORF">UCRPC4_g00615</name>
</gene>
<feature type="region of interest" description="Disordered" evidence="1">
    <location>
        <begin position="120"/>
        <end position="149"/>
    </location>
</feature>
<feature type="region of interest" description="Disordered" evidence="1">
    <location>
        <begin position="57"/>
        <end position="105"/>
    </location>
</feature>
<accession>A0A0G2F0V4</accession>
<dbReference type="OrthoDB" id="5420368at2759"/>
<proteinExistence type="predicted"/>
<reference evidence="2 3" key="2">
    <citation type="submission" date="2015-05" db="EMBL/GenBank/DDBJ databases">
        <authorList>
            <person name="Morales-Cruz A."/>
            <person name="Amrine K.C."/>
            <person name="Cantu D."/>
        </authorList>
    </citation>
    <scope>NUCLEOTIDE SEQUENCE [LARGE SCALE GENOMIC DNA]</scope>
    <source>
        <strain evidence="2">UCRPC4</strain>
    </source>
</reference>
<evidence type="ECO:0000313" key="2">
    <source>
        <dbReference type="EMBL" id="KKY28447.1"/>
    </source>
</evidence>
<feature type="compositionally biased region" description="Polar residues" evidence="1">
    <location>
        <begin position="120"/>
        <end position="137"/>
    </location>
</feature>
<evidence type="ECO:0000313" key="3">
    <source>
        <dbReference type="Proteomes" id="UP000053317"/>
    </source>
</evidence>
<dbReference type="Proteomes" id="UP000053317">
    <property type="component" value="Unassembled WGS sequence"/>
</dbReference>
<dbReference type="EMBL" id="LCWF01000013">
    <property type="protein sequence ID" value="KKY28447.1"/>
    <property type="molecule type" value="Genomic_DNA"/>
</dbReference>
<sequence>MPIRWGPAEDQTLLLLILEVHESLNLRVESIAANWPITEGQQKPTPRAIREHLVKLRDSARKSGNGGNFSIGKARGPKPTTSTNSNPTTPKKRRTIPAQVKSEVKSEQIGDVALNSFSSTCASPTGGSGLPTPSSTKSVRKANPMSRKRPFEEVDTFDGKSDEENDSYFRTDKVETRGNRVNIYESDGTRIDLMPQYDGPASGAYDWTDRSHGKLVPGYNSRPRYDLSLC</sequence>
<name>A0A0G2F0V4_PHACM</name>
<keyword evidence="3" id="KW-1185">Reference proteome</keyword>
<organism evidence="2 3">
    <name type="scientific">Phaeomoniella chlamydospora</name>
    <name type="common">Phaeoacremonium chlamydosporum</name>
    <dbReference type="NCBI Taxonomy" id="158046"/>
    <lineage>
        <taxon>Eukaryota</taxon>
        <taxon>Fungi</taxon>
        <taxon>Dikarya</taxon>
        <taxon>Ascomycota</taxon>
        <taxon>Pezizomycotina</taxon>
        <taxon>Eurotiomycetes</taxon>
        <taxon>Chaetothyriomycetidae</taxon>
        <taxon>Phaeomoniellales</taxon>
        <taxon>Phaeomoniellaceae</taxon>
        <taxon>Phaeomoniella</taxon>
    </lineage>
</organism>